<keyword evidence="3" id="KW-0378">Hydrolase</keyword>
<gene>
    <name evidence="3" type="ORF">FCC1311_019882</name>
</gene>
<dbReference type="InterPro" id="IPR007518">
    <property type="entry name" value="MINDY"/>
</dbReference>
<dbReference type="PANTHER" id="PTHR18063:SF6">
    <property type="entry name" value="UBIQUITIN CARBOXYL-TERMINAL HYDROLASE"/>
    <property type="match status" value="1"/>
</dbReference>
<dbReference type="Pfam" id="PF04424">
    <property type="entry name" value="MINDY_DUB"/>
    <property type="match status" value="1"/>
</dbReference>
<protein>
    <submittedName>
        <fullName evidence="3">Ubiquitin carboxyl-terminal hydrolase MINDY-1</fullName>
    </submittedName>
</protein>
<dbReference type="GO" id="GO:0004843">
    <property type="term" value="F:cysteine-type deubiquitinase activity"/>
    <property type="evidence" value="ECO:0007669"/>
    <property type="project" value="InterPro"/>
</dbReference>
<dbReference type="GO" id="GO:0071108">
    <property type="term" value="P:protein K48-linked deubiquitination"/>
    <property type="evidence" value="ECO:0007669"/>
    <property type="project" value="TreeGrafter"/>
</dbReference>
<keyword evidence="4" id="KW-1185">Reference proteome</keyword>
<dbReference type="FunCoup" id="A0A2R5G609">
    <property type="interactions" value="7"/>
</dbReference>
<dbReference type="GO" id="GO:0005829">
    <property type="term" value="C:cytosol"/>
    <property type="evidence" value="ECO:0007669"/>
    <property type="project" value="TreeGrafter"/>
</dbReference>
<dbReference type="EMBL" id="BEYU01000015">
    <property type="protein sequence ID" value="GBG25769.1"/>
    <property type="molecule type" value="Genomic_DNA"/>
</dbReference>
<dbReference type="OrthoDB" id="10261212at2759"/>
<evidence type="ECO:0000313" key="4">
    <source>
        <dbReference type="Proteomes" id="UP000241890"/>
    </source>
</evidence>
<dbReference type="PANTHER" id="PTHR18063">
    <property type="entry name" value="NF-E2 INDUCIBLE PROTEIN"/>
    <property type="match status" value="1"/>
</dbReference>
<sequence length="387" mass="42012">MAEMDAATATTAAATSTTTTTTTTTTGAPGGGGGEGEGEAGKVEDKTGDHGFVHEVKRMAFLNREVSVVLQNENGPCPLIALVNVLLLRGTLKMHKDRRSIGSENLIAMVANLLVEKNGSGADENMQHTMQEMMDILPTLQYGLDVNVRFGGVSLFEFDNHVAIFDLLGVNLFHGWVVDQQDTEVYDAIANLSYNQAMDRIIAAREAGSDGQTSSEELVQTLQEAEIIERFLSETASQFTFTALTQLHETVKEREVCVFFRNNHFSTLFKIEGHLYALVTDQGYRDNGMIGWELLNAVDGDTELVSPSFGQPSEYVHPNDLGQTLEDQGGSRIDADEELARQLAAQERAASRQNQGSPRAQQRAQARNGRPGNPNTGPSKGSGCVVM</sequence>
<name>A0A2R5G609_9STRA</name>
<dbReference type="GO" id="GO:0071944">
    <property type="term" value="C:cell periphery"/>
    <property type="evidence" value="ECO:0007669"/>
    <property type="project" value="TreeGrafter"/>
</dbReference>
<dbReference type="InterPro" id="IPR033979">
    <property type="entry name" value="MINDY_domain"/>
</dbReference>
<dbReference type="Proteomes" id="UP000241890">
    <property type="component" value="Unassembled WGS sequence"/>
</dbReference>
<feature type="region of interest" description="Disordered" evidence="1">
    <location>
        <begin position="345"/>
        <end position="387"/>
    </location>
</feature>
<evidence type="ECO:0000259" key="2">
    <source>
        <dbReference type="Pfam" id="PF04424"/>
    </source>
</evidence>
<evidence type="ECO:0000313" key="3">
    <source>
        <dbReference type="EMBL" id="GBG25769.1"/>
    </source>
</evidence>
<reference evidence="3 4" key="1">
    <citation type="submission" date="2017-12" db="EMBL/GenBank/DDBJ databases">
        <title>Sequencing, de novo assembly and annotation of complete genome of a new Thraustochytrid species, strain FCC1311.</title>
        <authorList>
            <person name="Sedici K."/>
            <person name="Godart F."/>
            <person name="Aiese Cigliano R."/>
            <person name="Sanseverino W."/>
            <person name="Barakat M."/>
            <person name="Ortet P."/>
            <person name="Marechal E."/>
            <person name="Cagnac O."/>
            <person name="Amato A."/>
        </authorList>
    </citation>
    <scope>NUCLEOTIDE SEQUENCE [LARGE SCALE GENOMIC DNA]</scope>
</reference>
<feature type="region of interest" description="Disordered" evidence="1">
    <location>
        <begin position="309"/>
        <end position="328"/>
    </location>
</feature>
<organism evidence="3 4">
    <name type="scientific">Hondaea fermentalgiana</name>
    <dbReference type="NCBI Taxonomy" id="2315210"/>
    <lineage>
        <taxon>Eukaryota</taxon>
        <taxon>Sar</taxon>
        <taxon>Stramenopiles</taxon>
        <taxon>Bigyra</taxon>
        <taxon>Labyrinthulomycetes</taxon>
        <taxon>Thraustochytrida</taxon>
        <taxon>Thraustochytriidae</taxon>
        <taxon>Hondaea</taxon>
    </lineage>
</organism>
<dbReference type="GO" id="GO:0016807">
    <property type="term" value="F:cysteine-type carboxypeptidase activity"/>
    <property type="evidence" value="ECO:0007669"/>
    <property type="project" value="TreeGrafter"/>
</dbReference>
<proteinExistence type="predicted"/>
<dbReference type="AlphaFoldDB" id="A0A2R5G609"/>
<feature type="domain" description="MINDY deubiquitinase" evidence="2">
    <location>
        <begin position="54"/>
        <end position="309"/>
    </location>
</feature>
<feature type="region of interest" description="Disordered" evidence="1">
    <location>
        <begin position="1"/>
        <end position="47"/>
    </location>
</feature>
<comment type="caution">
    <text evidence="3">The sequence shown here is derived from an EMBL/GenBank/DDBJ whole genome shotgun (WGS) entry which is preliminary data.</text>
</comment>
<accession>A0A2R5G609</accession>
<evidence type="ECO:0000256" key="1">
    <source>
        <dbReference type="SAM" id="MobiDB-lite"/>
    </source>
</evidence>
<dbReference type="GO" id="GO:1990380">
    <property type="term" value="F:K48-linked deubiquitinase activity"/>
    <property type="evidence" value="ECO:0007669"/>
    <property type="project" value="InterPro"/>
</dbReference>
<dbReference type="InParanoid" id="A0A2R5G609"/>
<feature type="compositionally biased region" description="Low complexity" evidence="1">
    <location>
        <begin position="1"/>
        <end position="27"/>
    </location>
</feature>